<sequence>MKQRNAFTVMLIVLLIASLVLSACSKAPAESEGAKGNNGQSSGKEPVTIKFLHWYNEETGNWNKVIKEFEKENPGIKVESMPLVDNVNATDYLKKLDLMTASGDAMDVVMFHSLGEFSKRVKIGMMEPLDEFLSKDGINVAKEYLLDPKIDGKYYGLPAKYVVSMMMLNKKHLDEAGLKVPESWTWEEYAQYAKALTKGEGAAKRYGTFLRDSYPHYAVKVSGLPEKNYIVNDDSTYNGDQPSFRESLELRNQMENIDKSAVPLSETISQKLDYRQQFFTGKASMMPAGSWMITEWGNFTPDFPIAWAPMPTSLPDSKEVYSIPQGDMIGVAKKSVNKEAAYKFVRWFTTKGLDVQGKSLSGWKQSDRVKAVDALVASTKNPNAIDKTSLLKSLDQTLASKTMIAPVYITEAEKAFVDEAQLYLLGTQDIDKTMSKIKEKITKIIASNK</sequence>
<keyword evidence="1" id="KW-0732">Signal</keyword>
<feature type="signal peptide" evidence="1">
    <location>
        <begin position="1"/>
        <end position="29"/>
    </location>
</feature>
<evidence type="ECO:0000313" key="3">
    <source>
        <dbReference type="Proteomes" id="UP000653578"/>
    </source>
</evidence>
<accession>A0ABX1XPC7</accession>
<proteinExistence type="predicted"/>
<dbReference type="Gene3D" id="3.40.190.10">
    <property type="entry name" value="Periplasmic binding protein-like II"/>
    <property type="match status" value="1"/>
</dbReference>
<comment type="caution">
    <text evidence="2">The sequence shown here is derived from an EMBL/GenBank/DDBJ whole genome shotgun (WGS) entry which is preliminary data.</text>
</comment>
<dbReference type="InterPro" id="IPR006059">
    <property type="entry name" value="SBP"/>
</dbReference>
<evidence type="ECO:0000256" key="1">
    <source>
        <dbReference type="SAM" id="SignalP"/>
    </source>
</evidence>
<dbReference type="PANTHER" id="PTHR43649">
    <property type="entry name" value="ARABINOSE-BINDING PROTEIN-RELATED"/>
    <property type="match status" value="1"/>
</dbReference>
<dbReference type="Proteomes" id="UP000653578">
    <property type="component" value="Unassembled WGS sequence"/>
</dbReference>
<dbReference type="PROSITE" id="PS51257">
    <property type="entry name" value="PROKAR_LIPOPROTEIN"/>
    <property type="match status" value="1"/>
</dbReference>
<protein>
    <submittedName>
        <fullName evidence="2">Extracellular solute-binding protein</fullName>
    </submittedName>
</protein>
<dbReference type="EMBL" id="WHNY01000093">
    <property type="protein sequence ID" value="NOU69679.1"/>
    <property type="molecule type" value="Genomic_DNA"/>
</dbReference>
<organism evidence="2 3">
    <name type="scientific">Paenibacillus plantarum</name>
    <dbReference type="NCBI Taxonomy" id="2654975"/>
    <lineage>
        <taxon>Bacteria</taxon>
        <taxon>Bacillati</taxon>
        <taxon>Bacillota</taxon>
        <taxon>Bacilli</taxon>
        <taxon>Bacillales</taxon>
        <taxon>Paenibacillaceae</taxon>
        <taxon>Paenibacillus</taxon>
    </lineage>
</organism>
<feature type="chain" id="PRO_5046639654" evidence="1">
    <location>
        <begin position="30"/>
        <end position="449"/>
    </location>
</feature>
<name>A0ABX1XPC7_9BACL</name>
<dbReference type="SUPFAM" id="SSF53850">
    <property type="entry name" value="Periplasmic binding protein-like II"/>
    <property type="match status" value="1"/>
</dbReference>
<dbReference type="Pfam" id="PF01547">
    <property type="entry name" value="SBP_bac_1"/>
    <property type="match status" value="1"/>
</dbReference>
<dbReference type="RefSeq" id="WP_171638292.1">
    <property type="nucleotide sequence ID" value="NZ_WHNY01000093.1"/>
</dbReference>
<evidence type="ECO:0000313" key="2">
    <source>
        <dbReference type="EMBL" id="NOU69679.1"/>
    </source>
</evidence>
<gene>
    <name evidence="2" type="ORF">GC096_37290</name>
</gene>
<keyword evidence="3" id="KW-1185">Reference proteome</keyword>
<dbReference type="InterPro" id="IPR050490">
    <property type="entry name" value="Bact_solute-bd_prot1"/>
</dbReference>
<reference evidence="2 3" key="1">
    <citation type="submission" date="2019-10" db="EMBL/GenBank/DDBJ databases">
        <title>Description of Paenibacillus humi sp. nov.</title>
        <authorList>
            <person name="Carlier A."/>
            <person name="Qi S."/>
        </authorList>
    </citation>
    <scope>NUCLEOTIDE SEQUENCE [LARGE SCALE GENOMIC DNA]</scope>
    <source>
        <strain evidence="2 3">LMG 31461</strain>
    </source>
</reference>